<name>A0ABU9L323_9FLAO</name>
<dbReference type="EC" id="3.2.2.-" evidence="1"/>
<organism evidence="1 2">
    <name type="scientific">Lutimonas vermicola</name>
    <dbReference type="NCBI Taxonomy" id="414288"/>
    <lineage>
        <taxon>Bacteria</taxon>
        <taxon>Pseudomonadati</taxon>
        <taxon>Bacteroidota</taxon>
        <taxon>Flavobacteriia</taxon>
        <taxon>Flavobacteriales</taxon>
        <taxon>Flavobacteriaceae</taxon>
        <taxon>Lutimonas</taxon>
    </lineage>
</organism>
<evidence type="ECO:0000313" key="1">
    <source>
        <dbReference type="EMBL" id="MEL4456841.1"/>
    </source>
</evidence>
<protein>
    <submittedName>
        <fullName evidence="1">ADP-ribosylglycohydrolase family protein</fullName>
        <ecNumber evidence="1">3.2.2.-</ecNumber>
    </submittedName>
</protein>
<dbReference type="Proteomes" id="UP001474120">
    <property type="component" value="Unassembled WGS sequence"/>
</dbReference>
<dbReference type="EMBL" id="JBCDNA010000003">
    <property type="protein sequence ID" value="MEL4456841.1"/>
    <property type="molecule type" value="Genomic_DNA"/>
</dbReference>
<keyword evidence="1" id="KW-0326">Glycosidase</keyword>
<dbReference type="InterPro" id="IPR005502">
    <property type="entry name" value="Ribosyl_crysJ1"/>
</dbReference>
<proteinExistence type="predicted"/>
<dbReference type="GO" id="GO:0016798">
    <property type="term" value="F:hydrolase activity, acting on glycosyl bonds"/>
    <property type="evidence" value="ECO:0007669"/>
    <property type="project" value="UniProtKB-KW"/>
</dbReference>
<dbReference type="SUPFAM" id="SSF101478">
    <property type="entry name" value="ADP-ribosylglycohydrolase"/>
    <property type="match status" value="1"/>
</dbReference>
<evidence type="ECO:0000313" key="2">
    <source>
        <dbReference type="Proteomes" id="UP001474120"/>
    </source>
</evidence>
<comment type="caution">
    <text evidence="1">The sequence shown here is derived from an EMBL/GenBank/DDBJ whole genome shotgun (WGS) entry which is preliminary data.</text>
</comment>
<keyword evidence="1" id="KW-0378">Hydrolase</keyword>
<keyword evidence="2" id="KW-1185">Reference proteome</keyword>
<dbReference type="Pfam" id="PF03747">
    <property type="entry name" value="ADP_ribosyl_GH"/>
    <property type="match status" value="1"/>
</dbReference>
<sequence>MYQILDGIRIPMKKLSTFLVVFGILAIHACKTEKNLEIDIETPVVIKDSTLIYTSYEPKETDRILSRASYKNRLYGFWLGQCIANWTGLVTEMDKIGNIGPIKTGDFYTRHDWNKPDQPSIWGEGVPSNLSPTIDFVVMGEDSIWGADDDTDIEYMYQHLLYTNRATILSPEQIRDGWLKHIWVEEENFLWVSNQKALDLMLKGLLPPETSHPDHNENYMMIDAQLTNEIFGFFAPTRPDIALKMAYLPIRTTAREEAARISEFYVEMYALASYEDQELTLKQKVHWMADEARKRLPDSSYPAKMFDFVKSQYEAGLSWEDTRDNVYQRYQVEQKDGYNITSKNLYCNGCFAAGINYAASIISLLYGEGDIVETIKIGALTGWDSDNPTATWGGLLGFMIGKEGIENAFGQKFSDRFNIHRTRQNFPNNGIDNFDSMAEKGVYIVDRVVQELMNGGVDLQKNIWYIPIPENDLTVESSKTNLKSSP</sequence>
<gene>
    <name evidence="1" type="ORF">AABB81_13105</name>
</gene>
<accession>A0ABU9L323</accession>
<dbReference type="InterPro" id="IPR036705">
    <property type="entry name" value="Ribosyl_crysJ1_sf"/>
</dbReference>
<dbReference type="RefSeq" id="WP_342161006.1">
    <property type="nucleotide sequence ID" value="NZ_JBCDNA010000003.1"/>
</dbReference>
<dbReference type="Gene3D" id="1.10.4080.10">
    <property type="entry name" value="ADP-ribosylation/Crystallin J1"/>
    <property type="match status" value="1"/>
</dbReference>
<reference evidence="1 2" key="1">
    <citation type="submission" date="2024-04" db="EMBL/GenBank/DDBJ databases">
        <title>whole genome sequencing of Lutimonas vermicola strain IMCC1616.</title>
        <authorList>
            <person name="Bae S.S."/>
        </authorList>
    </citation>
    <scope>NUCLEOTIDE SEQUENCE [LARGE SCALE GENOMIC DNA]</scope>
    <source>
        <strain evidence="1 2">IMCC1616</strain>
    </source>
</reference>